<proteinExistence type="predicted"/>
<dbReference type="RefSeq" id="WP_191852827.1">
    <property type="nucleotide sequence ID" value="NZ_JACERG010000010.1"/>
</dbReference>
<evidence type="ECO:0000313" key="1">
    <source>
        <dbReference type="EMBL" id="MBA5222238.1"/>
    </source>
</evidence>
<name>A0A7W2DSJ3_9ACTN</name>
<protein>
    <recommendedName>
        <fullName evidence="3">CHAD domain-containing protein</fullName>
    </recommendedName>
</protein>
<sequence>MGNNHIDTCHGKKAYELVVTSISTRIRDLERDAAVAQRAGDLSEALRIVHTARYLRTYLDEFFGPLWHASDRSIDPGDES</sequence>
<comment type="caution">
    <text evidence="1">The sequence shown here is derived from an EMBL/GenBank/DDBJ whole genome shotgun (WGS) entry which is preliminary data.</text>
</comment>
<dbReference type="AlphaFoldDB" id="A0A7W2DSJ3"/>
<dbReference type="Proteomes" id="UP000587608">
    <property type="component" value="Unassembled WGS sequence"/>
</dbReference>
<evidence type="ECO:0008006" key="3">
    <source>
        <dbReference type="Google" id="ProtNLM"/>
    </source>
</evidence>
<reference evidence="1 2" key="1">
    <citation type="submission" date="2020-07" db="EMBL/GenBank/DDBJ databases">
        <title>Differential regulation of undecylprodigiosin biosynthesis in the yeast-scavenging Streptomyces strain MBK6.</title>
        <authorList>
            <person name="Baral B."/>
            <person name="Siitonen V."/>
            <person name="Laughlin M."/>
            <person name="Yamada K."/>
            <person name="Ilomaeki M."/>
            <person name="Metsae-Ketelae M."/>
            <person name="Niemi J."/>
        </authorList>
    </citation>
    <scope>NUCLEOTIDE SEQUENCE [LARGE SCALE GENOMIC DNA]</scope>
    <source>
        <strain evidence="1 2">MBK6</strain>
    </source>
</reference>
<organism evidence="1 2">
    <name type="scientific">Streptomyces griseoaurantiacus</name>
    <dbReference type="NCBI Taxonomy" id="68213"/>
    <lineage>
        <taxon>Bacteria</taxon>
        <taxon>Bacillati</taxon>
        <taxon>Actinomycetota</taxon>
        <taxon>Actinomycetes</taxon>
        <taxon>Kitasatosporales</taxon>
        <taxon>Streptomycetaceae</taxon>
        <taxon>Streptomyces</taxon>
        <taxon>Streptomyces aurantiacus group</taxon>
    </lineage>
</organism>
<evidence type="ECO:0000313" key="2">
    <source>
        <dbReference type="Proteomes" id="UP000587608"/>
    </source>
</evidence>
<accession>A0A7W2DSJ3</accession>
<gene>
    <name evidence="1" type="ORF">H1X69_12505</name>
</gene>
<dbReference type="EMBL" id="JACERG010000010">
    <property type="protein sequence ID" value="MBA5222238.1"/>
    <property type="molecule type" value="Genomic_DNA"/>
</dbReference>